<evidence type="ECO:0000256" key="1">
    <source>
        <dbReference type="ARBA" id="ARBA00008276"/>
    </source>
</evidence>
<evidence type="ECO:0000256" key="5">
    <source>
        <dbReference type="ARBA" id="ARBA00022840"/>
    </source>
</evidence>
<keyword evidence="6" id="KW-0460">Magnesium</keyword>
<dbReference type="SUPFAM" id="SSF53623">
    <property type="entry name" value="MurD-like peptide ligases, catalytic domain"/>
    <property type="match status" value="1"/>
</dbReference>
<dbReference type="PANTHER" id="PTHR11136">
    <property type="entry name" value="FOLYLPOLYGLUTAMATE SYNTHASE-RELATED"/>
    <property type="match status" value="1"/>
</dbReference>
<keyword evidence="4" id="KW-0547">Nucleotide-binding</keyword>
<keyword evidence="2" id="KW-0436">Ligase</keyword>
<keyword evidence="5" id="KW-0067">ATP-binding</keyword>
<evidence type="ECO:0000256" key="6">
    <source>
        <dbReference type="ARBA" id="ARBA00022842"/>
    </source>
</evidence>
<reference evidence="7 8" key="1">
    <citation type="submission" date="2024-09" db="EMBL/GenBank/DDBJ databases">
        <authorList>
            <person name="Sun Q."/>
            <person name="Mori K."/>
        </authorList>
    </citation>
    <scope>NUCLEOTIDE SEQUENCE [LARGE SCALE GENOMIC DNA]</scope>
    <source>
        <strain evidence="7 8">TBRC 0563</strain>
    </source>
</reference>
<dbReference type="InterPro" id="IPR036565">
    <property type="entry name" value="Mur-like_cat_sf"/>
</dbReference>
<organism evidence="7 8">
    <name type="scientific">Actinoallomurus acaciae</name>
    <dbReference type="NCBI Taxonomy" id="502577"/>
    <lineage>
        <taxon>Bacteria</taxon>
        <taxon>Bacillati</taxon>
        <taxon>Actinomycetota</taxon>
        <taxon>Actinomycetes</taxon>
        <taxon>Streptosporangiales</taxon>
        <taxon>Thermomonosporaceae</taxon>
        <taxon>Actinoallomurus</taxon>
    </lineage>
</organism>
<dbReference type="InterPro" id="IPR036615">
    <property type="entry name" value="Mur_ligase_C_dom_sf"/>
</dbReference>
<dbReference type="Gene3D" id="3.40.1190.10">
    <property type="entry name" value="Mur-like, catalytic domain"/>
    <property type="match status" value="1"/>
</dbReference>
<dbReference type="PANTHER" id="PTHR11136:SF0">
    <property type="entry name" value="DIHYDROFOLATE SYNTHETASE-RELATED"/>
    <property type="match status" value="1"/>
</dbReference>
<gene>
    <name evidence="7" type="ORF">ACFFNX_42150</name>
</gene>
<dbReference type="SUPFAM" id="SSF53244">
    <property type="entry name" value="MurD-like peptide ligases, peptide-binding domain"/>
    <property type="match status" value="1"/>
</dbReference>
<comment type="caution">
    <text evidence="7">The sequence shown here is derived from an EMBL/GenBank/DDBJ whole genome shotgun (WGS) entry which is preliminary data.</text>
</comment>
<evidence type="ECO:0000256" key="2">
    <source>
        <dbReference type="ARBA" id="ARBA00022598"/>
    </source>
</evidence>
<accession>A0ABV5YUK6</accession>
<keyword evidence="8" id="KW-1185">Reference proteome</keyword>
<evidence type="ECO:0000313" key="8">
    <source>
        <dbReference type="Proteomes" id="UP001589627"/>
    </source>
</evidence>
<dbReference type="Proteomes" id="UP001589627">
    <property type="component" value="Unassembled WGS sequence"/>
</dbReference>
<sequence length="414" mass="42636">MTADFFYDEWGRRRPGDRRDLARAGRLLGLLAPPPLPTLTVVGSKGKGTAATYASALLAAAGCRVVTVTSPGLRHDTDRIRVDGVAVSGRDLAALGRRLSDAARTLPPPGAGYLSPSALFTLAGLSVALDAGPDGAVLEAGMGGASDEVGLVPPTVVAITTVFGGHLDVLGDTPAEIAADKAGVVAELTRAVVSLPQTPDVAAAIDATVAGRTGRRAEVITDTAPEGASALREPAPLAGFPAPAMRSGLHRPNALLGCAAARRLLEATGRPAPDPARAAGVLASVRLPGRLSWHTIPGATVLLDSAVEADGAAAALAEAYRRWDRVDHVLVCLPDHKDLEGVLSALGGLPVTTVRMPDRESLRFTRTRDGLDIADLTPGRLAAFGERIVVLGTVYFTGRVLDLLDADTTRLFAG</sequence>
<dbReference type="EMBL" id="JBHLZP010000572">
    <property type="protein sequence ID" value="MFB9838769.1"/>
    <property type="molecule type" value="Genomic_DNA"/>
</dbReference>
<dbReference type="RefSeq" id="WP_378211860.1">
    <property type="nucleotide sequence ID" value="NZ_JBHLZP010000572.1"/>
</dbReference>
<name>A0ABV5YUK6_9ACTN</name>
<evidence type="ECO:0008006" key="9">
    <source>
        <dbReference type="Google" id="ProtNLM"/>
    </source>
</evidence>
<evidence type="ECO:0000313" key="7">
    <source>
        <dbReference type="EMBL" id="MFB9838769.1"/>
    </source>
</evidence>
<proteinExistence type="inferred from homology"/>
<protein>
    <recommendedName>
        <fullName evidence="9">Dihydrofolate synthase/folylpolyglutamate synthase</fullName>
    </recommendedName>
</protein>
<comment type="similarity">
    <text evidence="1">Belongs to the folylpolyglutamate synthase family.</text>
</comment>
<dbReference type="InterPro" id="IPR001645">
    <property type="entry name" value="Folylpolyglutamate_synth"/>
</dbReference>
<keyword evidence="3" id="KW-0479">Metal-binding</keyword>
<evidence type="ECO:0000256" key="4">
    <source>
        <dbReference type="ARBA" id="ARBA00022741"/>
    </source>
</evidence>
<evidence type="ECO:0000256" key="3">
    <source>
        <dbReference type="ARBA" id="ARBA00022723"/>
    </source>
</evidence>